<keyword evidence="2" id="KW-1185">Reference proteome</keyword>
<dbReference type="Bgee" id="ENSOCUG00000036543">
    <property type="expression patterns" value="Expressed in blood and 13 other cell types or tissues"/>
</dbReference>
<reference evidence="1" key="3">
    <citation type="submission" date="2025-09" db="UniProtKB">
        <authorList>
            <consortium name="Ensembl"/>
        </authorList>
    </citation>
    <scope>IDENTIFICATION</scope>
    <source>
        <strain evidence="1">Thorbecke</strain>
    </source>
</reference>
<dbReference type="InParanoid" id="A0A5F9C3C1"/>
<name>A0A5F9C3C1_RABIT</name>
<dbReference type="GeneTree" id="ENSGT01030000235179"/>
<sequence length="78" mass="9044">EWPFSRSWLESALSHVHQTILTRPHLLCSQYLSPIEDDHGNSNSSRAKSFLPKKLLVCLLKCSSLPKQRHCWNTNERS</sequence>
<dbReference type="Ensembl" id="ENSOCUT00000035092.1">
    <property type="protein sequence ID" value="ENSOCUP00000028120.1"/>
    <property type="gene ID" value="ENSOCUG00000036543.1"/>
</dbReference>
<evidence type="ECO:0000313" key="1">
    <source>
        <dbReference type="Ensembl" id="ENSOCUP00000028120.1"/>
    </source>
</evidence>
<proteinExistence type="predicted"/>
<reference evidence="1" key="2">
    <citation type="submission" date="2025-08" db="UniProtKB">
        <authorList>
            <consortium name="Ensembl"/>
        </authorList>
    </citation>
    <scope>IDENTIFICATION</scope>
    <source>
        <strain evidence="1">Thorbecke</strain>
    </source>
</reference>
<reference evidence="1 2" key="1">
    <citation type="journal article" date="2011" name="Nature">
        <title>A high-resolution map of human evolutionary constraint using 29 mammals.</title>
        <authorList>
            <person name="Lindblad-Toh K."/>
            <person name="Garber M."/>
            <person name="Zuk O."/>
            <person name="Lin M.F."/>
            <person name="Parker B.J."/>
            <person name="Washietl S."/>
            <person name="Kheradpour P."/>
            <person name="Ernst J."/>
            <person name="Jordan G."/>
            <person name="Mauceli E."/>
            <person name="Ward L.D."/>
            <person name="Lowe C.B."/>
            <person name="Holloway A.K."/>
            <person name="Clamp M."/>
            <person name="Gnerre S."/>
            <person name="Alfoldi J."/>
            <person name="Beal K."/>
            <person name="Chang J."/>
            <person name="Clawson H."/>
            <person name="Cuff J."/>
            <person name="Di Palma F."/>
            <person name="Fitzgerald S."/>
            <person name="Flicek P."/>
            <person name="Guttman M."/>
            <person name="Hubisz M.J."/>
            <person name="Jaffe D.B."/>
            <person name="Jungreis I."/>
            <person name="Kent W.J."/>
            <person name="Kostka D."/>
            <person name="Lara M."/>
            <person name="Martins A.L."/>
            <person name="Massingham T."/>
            <person name="Moltke I."/>
            <person name="Raney B.J."/>
            <person name="Rasmussen M.D."/>
            <person name="Robinson J."/>
            <person name="Stark A."/>
            <person name="Vilella A.J."/>
            <person name="Wen J."/>
            <person name="Xie X."/>
            <person name="Zody M.C."/>
            <person name="Baldwin J."/>
            <person name="Bloom T."/>
            <person name="Chin C.W."/>
            <person name="Heiman D."/>
            <person name="Nicol R."/>
            <person name="Nusbaum C."/>
            <person name="Young S."/>
            <person name="Wilkinson J."/>
            <person name="Worley K.C."/>
            <person name="Kovar C.L."/>
            <person name="Muzny D.M."/>
            <person name="Gibbs R.A."/>
            <person name="Cree A."/>
            <person name="Dihn H.H."/>
            <person name="Fowler G."/>
            <person name="Jhangiani S."/>
            <person name="Joshi V."/>
            <person name="Lee S."/>
            <person name="Lewis L.R."/>
            <person name="Nazareth L.V."/>
            <person name="Okwuonu G."/>
            <person name="Santibanez J."/>
            <person name="Warren W.C."/>
            <person name="Mardis E.R."/>
            <person name="Weinstock G.M."/>
            <person name="Wilson R.K."/>
            <person name="Delehaunty K."/>
            <person name="Dooling D."/>
            <person name="Fronik C."/>
            <person name="Fulton L."/>
            <person name="Fulton B."/>
            <person name="Graves T."/>
            <person name="Minx P."/>
            <person name="Sodergren E."/>
            <person name="Birney E."/>
            <person name="Margulies E.H."/>
            <person name="Herrero J."/>
            <person name="Green E.D."/>
            <person name="Haussler D."/>
            <person name="Siepel A."/>
            <person name="Goldman N."/>
            <person name="Pollard K.S."/>
            <person name="Pedersen J.S."/>
            <person name="Lander E.S."/>
            <person name="Kellis M."/>
        </authorList>
    </citation>
    <scope>NUCLEOTIDE SEQUENCE [LARGE SCALE GENOMIC DNA]</scope>
    <source>
        <strain evidence="1 2">Thorbecke inbred</strain>
    </source>
</reference>
<dbReference type="EMBL" id="AAGW02027450">
    <property type="status" value="NOT_ANNOTATED_CDS"/>
    <property type="molecule type" value="Genomic_DNA"/>
</dbReference>
<accession>A0A5F9C3C1</accession>
<protein>
    <submittedName>
        <fullName evidence="1">Uncharacterized protein</fullName>
    </submittedName>
</protein>
<dbReference type="Proteomes" id="UP000001811">
    <property type="component" value="Chromosome 3"/>
</dbReference>
<evidence type="ECO:0000313" key="2">
    <source>
        <dbReference type="Proteomes" id="UP000001811"/>
    </source>
</evidence>
<organism evidence="1 2">
    <name type="scientific">Oryctolagus cuniculus</name>
    <name type="common">Rabbit</name>
    <dbReference type="NCBI Taxonomy" id="9986"/>
    <lineage>
        <taxon>Eukaryota</taxon>
        <taxon>Metazoa</taxon>
        <taxon>Chordata</taxon>
        <taxon>Craniata</taxon>
        <taxon>Vertebrata</taxon>
        <taxon>Euteleostomi</taxon>
        <taxon>Mammalia</taxon>
        <taxon>Eutheria</taxon>
        <taxon>Euarchontoglires</taxon>
        <taxon>Glires</taxon>
        <taxon>Lagomorpha</taxon>
        <taxon>Leporidae</taxon>
        <taxon>Oryctolagus</taxon>
    </lineage>
</organism>
<dbReference type="AlphaFoldDB" id="A0A5F9C3C1"/>